<reference evidence="3" key="1">
    <citation type="submission" date="2023-02" db="EMBL/GenBank/DDBJ databases">
        <authorList>
            <person name="Palmer J.M."/>
        </authorList>
    </citation>
    <scope>NUCLEOTIDE SEQUENCE</scope>
    <source>
        <strain evidence="3">FW57</strain>
    </source>
</reference>
<keyword evidence="4" id="KW-1185">Reference proteome</keyword>
<evidence type="ECO:0000313" key="4">
    <source>
        <dbReference type="Proteomes" id="UP001197093"/>
    </source>
</evidence>
<dbReference type="Pfam" id="PF18271">
    <property type="entry name" value="GH131_N"/>
    <property type="match status" value="1"/>
</dbReference>
<dbReference type="PANTHER" id="PTHR34612:SF2">
    <property type="entry name" value="GLYCOSIDE HYDROLASE 131 CATALYTIC N-TERMINAL DOMAIN-CONTAINING PROTEIN"/>
    <property type="match status" value="1"/>
</dbReference>
<feature type="domain" description="Glycoside hydrolase 131 catalytic N-terminal" evidence="2">
    <location>
        <begin position="23"/>
        <end position="277"/>
    </location>
</feature>
<feature type="chain" id="PRO_5042292612" description="Glycoside hydrolase 131 catalytic N-terminal domain-containing protein" evidence="1">
    <location>
        <begin position="19"/>
        <end position="283"/>
    </location>
</feature>
<dbReference type="Proteomes" id="UP001197093">
    <property type="component" value="Unassembled WGS sequence"/>
</dbReference>
<dbReference type="AlphaFoldDB" id="A0AAD4HV09"/>
<protein>
    <recommendedName>
        <fullName evidence="2">Glycoside hydrolase 131 catalytic N-terminal domain-containing protein</fullName>
    </recommendedName>
</protein>
<proteinExistence type="predicted"/>
<dbReference type="InterPro" id="IPR041524">
    <property type="entry name" value="GH131_N"/>
</dbReference>
<dbReference type="Gene3D" id="2.60.120.1160">
    <property type="match status" value="1"/>
</dbReference>
<evidence type="ECO:0000256" key="1">
    <source>
        <dbReference type="SAM" id="SignalP"/>
    </source>
</evidence>
<dbReference type="EMBL" id="JAHCVI010000006">
    <property type="protein sequence ID" value="KAG7284341.1"/>
    <property type="molecule type" value="Genomic_DNA"/>
</dbReference>
<comment type="caution">
    <text evidence="3">The sequence shown here is derived from an EMBL/GenBank/DDBJ whole genome shotgun (WGS) entry which is preliminary data.</text>
</comment>
<evidence type="ECO:0000259" key="2">
    <source>
        <dbReference type="Pfam" id="PF18271"/>
    </source>
</evidence>
<evidence type="ECO:0000313" key="3">
    <source>
        <dbReference type="EMBL" id="KAG7284341.1"/>
    </source>
</evidence>
<name>A0AAD4HV09_9PEZI</name>
<sequence>MILSRLPVILSLTSLVVAQNCTLQFDGRVPADLAALDFDAPNDIFSESFVIGQGLTFSKALRLLPVGAGSLFDLDAGAEPVEVLISDDSIFNNQVGFRRAELIPASNNGADASTQGVKTLHFSVLKDVVRPLNLSHEYQLAFLESADFSTNQFVLKTGTILGQNTADPDTLQLFGSVNDGQLLFSTAFTPGTFHNFALKLDFNALTTQVFFSRGEDALVSVTDALQNDVSGQGQFHFGLLKKPVGGVGDITKNGFQPAGINEGITYGGIFQEDSADGCISLTP</sequence>
<gene>
    <name evidence="3" type="ORF">NEMBOFW57_010714</name>
</gene>
<keyword evidence="1" id="KW-0732">Signal</keyword>
<accession>A0AAD4HV09</accession>
<dbReference type="PANTHER" id="PTHR34612">
    <property type="entry name" value="GH131_N DOMAIN-CONTAINING PROTEIN"/>
    <property type="match status" value="1"/>
</dbReference>
<organism evidence="3 4">
    <name type="scientific">Staphylotrichum longicolle</name>
    <dbReference type="NCBI Taxonomy" id="669026"/>
    <lineage>
        <taxon>Eukaryota</taxon>
        <taxon>Fungi</taxon>
        <taxon>Dikarya</taxon>
        <taxon>Ascomycota</taxon>
        <taxon>Pezizomycotina</taxon>
        <taxon>Sordariomycetes</taxon>
        <taxon>Sordariomycetidae</taxon>
        <taxon>Sordariales</taxon>
        <taxon>Chaetomiaceae</taxon>
        <taxon>Staphylotrichum</taxon>
    </lineage>
</organism>
<feature type="signal peptide" evidence="1">
    <location>
        <begin position="1"/>
        <end position="18"/>
    </location>
</feature>